<accession>G2YU96</accession>
<dbReference type="OrthoDB" id="10507800at2759"/>
<feature type="compositionally biased region" description="Polar residues" evidence="1">
    <location>
        <begin position="1"/>
        <end position="12"/>
    </location>
</feature>
<feature type="region of interest" description="Disordered" evidence="1">
    <location>
        <begin position="34"/>
        <end position="53"/>
    </location>
</feature>
<feature type="region of interest" description="Disordered" evidence="1">
    <location>
        <begin position="59"/>
        <end position="95"/>
    </location>
</feature>
<feature type="region of interest" description="Disordered" evidence="1">
    <location>
        <begin position="119"/>
        <end position="140"/>
    </location>
</feature>
<name>G2YU96_BOTF4</name>
<feature type="compositionally biased region" description="Acidic residues" evidence="1">
    <location>
        <begin position="126"/>
        <end position="139"/>
    </location>
</feature>
<evidence type="ECO:0000313" key="2">
    <source>
        <dbReference type="EMBL" id="CCD55194.1"/>
    </source>
</evidence>
<dbReference type="Proteomes" id="UP000008177">
    <property type="component" value="Unplaced contigs"/>
</dbReference>
<dbReference type="AlphaFoldDB" id="G2YU96"/>
<proteinExistence type="predicted"/>
<protein>
    <submittedName>
        <fullName evidence="2">Uncharacterized protein</fullName>
    </submittedName>
</protein>
<evidence type="ECO:0000256" key="1">
    <source>
        <dbReference type="SAM" id="MobiDB-lite"/>
    </source>
</evidence>
<evidence type="ECO:0000313" key="3">
    <source>
        <dbReference type="Proteomes" id="UP000008177"/>
    </source>
</evidence>
<feature type="region of interest" description="Disordered" evidence="1">
    <location>
        <begin position="1"/>
        <end position="22"/>
    </location>
</feature>
<sequence>MSTLPENNSQVRTDFEDNDFEDNDFEADFNKAYEAQEEAGNVDDNGFPEGFDEEYSREFDAQEAAAAAAPAPALLTDQQEEAGTVDDNGFPEGFDEEYSREFDAQEAAAALATNQQARTMVADNESQVDEDAESNDPSDDIQKLLARVAADERKAVKEHPRARFAQLLGMRINEHGILRPKCTVEERKAKLREKQARREAREQAEREKRIAGYKSLGFSKLQAICLD</sequence>
<dbReference type="InParanoid" id="G2YU96"/>
<feature type="compositionally biased region" description="Low complexity" evidence="1">
    <location>
        <begin position="64"/>
        <end position="73"/>
    </location>
</feature>
<reference evidence="3" key="1">
    <citation type="journal article" date="2011" name="PLoS Genet.">
        <title>Genomic analysis of the necrotrophic fungal pathogens Sclerotinia sclerotiorum and Botrytis cinerea.</title>
        <authorList>
            <person name="Amselem J."/>
            <person name="Cuomo C.A."/>
            <person name="van Kan J.A."/>
            <person name="Viaud M."/>
            <person name="Benito E.P."/>
            <person name="Couloux A."/>
            <person name="Coutinho P.M."/>
            <person name="de Vries R.P."/>
            <person name="Dyer P.S."/>
            <person name="Fillinger S."/>
            <person name="Fournier E."/>
            <person name="Gout L."/>
            <person name="Hahn M."/>
            <person name="Kohn L."/>
            <person name="Lapalu N."/>
            <person name="Plummer K.M."/>
            <person name="Pradier J.M."/>
            <person name="Quevillon E."/>
            <person name="Sharon A."/>
            <person name="Simon A."/>
            <person name="ten Have A."/>
            <person name="Tudzynski B."/>
            <person name="Tudzynski P."/>
            <person name="Wincker P."/>
            <person name="Andrew M."/>
            <person name="Anthouard V."/>
            <person name="Beever R.E."/>
            <person name="Beffa R."/>
            <person name="Benoit I."/>
            <person name="Bouzid O."/>
            <person name="Brault B."/>
            <person name="Chen Z."/>
            <person name="Choquer M."/>
            <person name="Collemare J."/>
            <person name="Cotton P."/>
            <person name="Danchin E.G."/>
            <person name="Da Silva C."/>
            <person name="Gautier A."/>
            <person name="Giraud C."/>
            <person name="Giraud T."/>
            <person name="Gonzalez C."/>
            <person name="Grossetete S."/>
            <person name="Guldener U."/>
            <person name="Henrissat B."/>
            <person name="Howlett B.J."/>
            <person name="Kodira C."/>
            <person name="Kretschmer M."/>
            <person name="Lappartient A."/>
            <person name="Leroch M."/>
            <person name="Levis C."/>
            <person name="Mauceli E."/>
            <person name="Neuveglise C."/>
            <person name="Oeser B."/>
            <person name="Pearson M."/>
            <person name="Poulain J."/>
            <person name="Poussereau N."/>
            <person name="Quesneville H."/>
            <person name="Rascle C."/>
            <person name="Schumacher J."/>
            <person name="Segurens B."/>
            <person name="Sexton A."/>
            <person name="Silva E."/>
            <person name="Sirven C."/>
            <person name="Soanes D.M."/>
            <person name="Talbot N.J."/>
            <person name="Templeton M."/>
            <person name="Yandava C."/>
            <person name="Yarden O."/>
            <person name="Zeng Q."/>
            <person name="Rollins J.A."/>
            <person name="Lebrun M.H."/>
            <person name="Dickman M."/>
        </authorList>
    </citation>
    <scope>NUCLEOTIDE SEQUENCE [LARGE SCALE GENOMIC DNA]</scope>
    <source>
        <strain evidence="3">T4</strain>
    </source>
</reference>
<organism evidence="2 3">
    <name type="scientific">Botryotinia fuckeliana (strain T4)</name>
    <name type="common">Noble rot fungus</name>
    <name type="synonym">Botrytis cinerea</name>
    <dbReference type="NCBI Taxonomy" id="999810"/>
    <lineage>
        <taxon>Eukaryota</taxon>
        <taxon>Fungi</taxon>
        <taxon>Dikarya</taxon>
        <taxon>Ascomycota</taxon>
        <taxon>Pezizomycotina</taxon>
        <taxon>Leotiomycetes</taxon>
        <taxon>Helotiales</taxon>
        <taxon>Sclerotiniaceae</taxon>
        <taxon>Botrytis</taxon>
    </lineage>
</organism>
<dbReference type="HOGENOM" id="CLU_1219529_0_0_1"/>
<dbReference type="EMBL" id="FQ790353">
    <property type="protein sequence ID" value="CCD55194.1"/>
    <property type="molecule type" value="Genomic_DNA"/>
</dbReference>
<gene>
    <name evidence="2" type="ORF">BofuT4_P160150.1</name>
</gene>